<dbReference type="Gene3D" id="3.40.50.720">
    <property type="entry name" value="NAD(P)-binding Rossmann-like Domain"/>
    <property type="match status" value="1"/>
</dbReference>
<dbReference type="PANTHER" id="PTHR33303">
    <property type="entry name" value="CYTOPLASMIC PROTEIN-RELATED"/>
    <property type="match status" value="1"/>
</dbReference>
<keyword evidence="3" id="KW-1185">Reference proteome</keyword>
<dbReference type="PANTHER" id="PTHR33303:SF2">
    <property type="entry name" value="COA-BINDING DOMAIN-CONTAINING PROTEIN"/>
    <property type="match status" value="1"/>
</dbReference>
<dbReference type="InParanoid" id="A0A448YKE7"/>
<dbReference type="EMBL" id="CAACVR010000012">
    <property type="protein sequence ID" value="VEU21380.1"/>
    <property type="molecule type" value="Genomic_DNA"/>
</dbReference>
<dbReference type="AlphaFoldDB" id="A0A448YKE7"/>
<dbReference type="OrthoDB" id="5138418at2759"/>
<feature type="domain" description="CoA-binding" evidence="1">
    <location>
        <begin position="14"/>
        <end position="144"/>
    </location>
</feature>
<dbReference type="InterPro" id="IPR036291">
    <property type="entry name" value="NAD(P)-bd_dom_sf"/>
</dbReference>
<gene>
    <name evidence="2" type="ORF">BRENAR_LOCUS2113</name>
</gene>
<organism evidence="2 3">
    <name type="scientific">Brettanomyces naardenensis</name>
    <name type="common">Yeast</name>
    <dbReference type="NCBI Taxonomy" id="13370"/>
    <lineage>
        <taxon>Eukaryota</taxon>
        <taxon>Fungi</taxon>
        <taxon>Dikarya</taxon>
        <taxon>Ascomycota</taxon>
        <taxon>Saccharomycotina</taxon>
        <taxon>Pichiomycetes</taxon>
        <taxon>Pichiales</taxon>
        <taxon>Pichiaceae</taxon>
        <taxon>Brettanomyces</taxon>
    </lineage>
</organism>
<accession>A0A448YKE7</accession>
<proteinExistence type="predicted"/>
<dbReference type="Proteomes" id="UP000290900">
    <property type="component" value="Unassembled WGS sequence"/>
</dbReference>
<evidence type="ECO:0000313" key="2">
    <source>
        <dbReference type="EMBL" id="VEU21380.1"/>
    </source>
</evidence>
<name>A0A448YKE7_BRENA</name>
<evidence type="ECO:0000259" key="1">
    <source>
        <dbReference type="Pfam" id="PF13380"/>
    </source>
</evidence>
<reference evidence="2 3" key="1">
    <citation type="submission" date="2018-12" db="EMBL/GenBank/DDBJ databases">
        <authorList>
            <person name="Tiukova I."/>
            <person name="Dainat J."/>
        </authorList>
    </citation>
    <scope>NUCLEOTIDE SEQUENCE [LARGE SCALE GENOMIC DNA]</scope>
</reference>
<dbReference type="SUPFAM" id="SSF51735">
    <property type="entry name" value="NAD(P)-binding Rossmann-fold domains"/>
    <property type="match status" value="1"/>
</dbReference>
<sequence>MTSSAINLFFSPRRHYFVLGASRSPEKYGNKVLKWYIDNDLPVTPVNPDATTEIYDLSPADSLAEGLKAFSDEEHPEVSVSVVTAPNVTLREIQMVADNGVLRKIESFWLQPGTYDSDVIGFLDCFGFSKANNNLIYDGDCILVSGSEGLKASNHL</sequence>
<dbReference type="InterPro" id="IPR003781">
    <property type="entry name" value="CoA-bd"/>
</dbReference>
<evidence type="ECO:0000313" key="3">
    <source>
        <dbReference type="Proteomes" id="UP000290900"/>
    </source>
</evidence>
<dbReference type="Pfam" id="PF13380">
    <property type="entry name" value="CoA_binding_2"/>
    <property type="match status" value="1"/>
</dbReference>
<dbReference type="STRING" id="13370.A0A448YKE7"/>
<protein>
    <submittedName>
        <fullName evidence="2">DEKNAAC102429</fullName>
    </submittedName>
</protein>